<proteinExistence type="predicted"/>
<reference evidence="1" key="1">
    <citation type="journal article" date="2012" name="Proc. Natl. Acad. Sci. U.S.A.">
        <title>Antigenic diversity is generated by distinct evolutionary mechanisms in African trypanosome species.</title>
        <authorList>
            <person name="Jackson A.P."/>
            <person name="Berry A."/>
            <person name="Aslett M."/>
            <person name="Allison H.C."/>
            <person name="Burton P."/>
            <person name="Vavrova-Anderson J."/>
            <person name="Brown R."/>
            <person name="Browne H."/>
            <person name="Corton N."/>
            <person name="Hauser H."/>
            <person name="Gamble J."/>
            <person name="Gilderthorp R."/>
            <person name="Marcello L."/>
            <person name="McQuillan J."/>
            <person name="Otto T.D."/>
            <person name="Quail M.A."/>
            <person name="Sanders M.J."/>
            <person name="van Tonder A."/>
            <person name="Ginger M.L."/>
            <person name="Field M.C."/>
            <person name="Barry J.D."/>
            <person name="Hertz-Fowler C."/>
            <person name="Berriman M."/>
        </authorList>
    </citation>
    <scope>NUCLEOTIDE SEQUENCE</scope>
    <source>
        <strain evidence="1">IL3000</strain>
    </source>
</reference>
<organism evidence="1">
    <name type="scientific">Trypanosoma congolense (strain IL3000)</name>
    <dbReference type="NCBI Taxonomy" id="1068625"/>
    <lineage>
        <taxon>Eukaryota</taxon>
        <taxon>Discoba</taxon>
        <taxon>Euglenozoa</taxon>
        <taxon>Kinetoplastea</taxon>
        <taxon>Metakinetoplastina</taxon>
        <taxon>Trypanosomatida</taxon>
        <taxon>Trypanosomatidae</taxon>
        <taxon>Trypanosoma</taxon>
        <taxon>Nannomonas</taxon>
    </lineage>
</organism>
<dbReference type="VEuPathDB" id="TriTrypDB:TcIL3000_3_2470"/>
<dbReference type="AlphaFoldDB" id="G0UKA9"/>
<dbReference type="EMBL" id="HE575316">
    <property type="protein sequence ID" value="CCC89814.1"/>
    <property type="molecule type" value="Genomic_DNA"/>
</dbReference>
<accession>G0UKA9</accession>
<protein>
    <submittedName>
        <fullName evidence="1">Uncharacterized protein TCIL3000_3_2470</fullName>
    </submittedName>
</protein>
<gene>
    <name evidence="1" type="ORF">TCIL3000_3_2470</name>
</gene>
<name>G0UKA9_TRYCI</name>
<sequence>MTIIEQVTVYADVTDPSLLELVKSNARKLHKDAKVCQVSNEDSRDPLAFLHLWEKEKENTLQNVQNNVPYVRRFECFVTDSKTEHSGAVAYALYCRRMPVLSLVEADGAAVTDGDDAGEDWVLAALYQSAAFLRCEPSAAIEAFFSFPTESGKLCAVEGECAALVMSQCRLLCDHARSVWKARVILTGSNGCDIAADGYAEGTEVEAAHFTQLINELLGNERYRAIREANPQLHGALCALNRHHNFSILRYRLQRGVNVVMCRPLSPFLDNLFTEFVQVGADERSLQESFITVVRSLLHFEGHWLGLPQSEVLLIRVTEDGGAGAAVSNASSSLETPPRRWSTWLGGGEGSKSGVSPVGWRTIDICTSGCSDSVSLNSEVINSVQHLFTRVWE</sequence>
<evidence type="ECO:0000313" key="1">
    <source>
        <dbReference type="EMBL" id="CCC89814.1"/>
    </source>
</evidence>